<dbReference type="KEGG" id="ttc:FOKN1_0941"/>
<dbReference type="GO" id="GO:0043565">
    <property type="term" value="F:sequence-specific DNA binding"/>
    <property type="evidence" value="ECO:0007669"/>
    <property type="project" value="InterPro"/>
</dbReference>
<dbReference type="Gene3D" id="3.40.50.300">
    <property type="entry name" value="P-loop containing nucleotide triphosphate hydrolases"/>
    <property type="match status" value="1"/>
</dbReference>
<evidence type="ECO:0000256" key="4">
    <source>
        <dbReference type="ARBA" id="ARBA00023125"/>
    </source>
</evidence>
<proteinExistence type="predicted"/>
<sequence>MSGNSTKPLNPVSFLQAFITQSLKVGARGCADPDAGMNHYIEQVGLAASHCLEESARTTLGYQQAIGPEQYADVIINLKNQIGGNFSRASSEPGVVRVVNTRCPFGESVRSAPELCRMTASVFGGIAARNFGYAKVELRKRIATNHDCCDVCVYIDPEVAQDKPGEEYRCEGRTIVSRSNTAQVRSRIEARLRETWCPEPSASRDEQPRLPPSIVAESAAMRAALEAVEIVAPTCATVLVTGETGVGKEVIARAIHAMSPRSVRELLAVNCGAIPENLVESTLFGHEKGAFTDAYNVHHGCFERADGGTLFLDEIDCLPIPAQARLLRVLQDGRFERVGGRHTLHADVRIIAASNQDLDRAVQLGNFRRDLYHRLNVVPIRLPPLRERIDDIPPLVQHFLGRLSEKHAMPTKTLNDNAWAAIMQYDWPGNLRELENGLERAFLFSRGPVIERVEVAGSGADYTFRGAMDSLKKVRQRAVQQAESEFIVDALKRYNGNVTAVARAMDVTPRAVHMRLRELGISAAKFRMPG</sequence>
<dbReference type="InterPro" id="IPR025944">
    <property type="entry name" value="Sigma_54_int_dom_CS"/>
</dbReference>
<dbReference type="PANTHER" id="PTHR32071:SF117">
    <property type="entry name" value="PTS-DEPENDENT DIHYDROXYACETONE KINASE OPERON REGULATORY PROTEIN-RELATED"/>
    <property type="match status" value="1"/>
</dbReference>
<gene>
    <name evidence="7" type="ORF">FOKN1_0941</name>
</gene>
<evidence type="ECO:0000256" key="1">
    <source>
        <dbReference type="ARBA" id="ARBA00022741"/>
    </source>
</evidence>
<dbReference type="AlphaFoldDB" id="A0A1Z4VP08"/>
<dbReference type="Pfam" id="PF02954">
    <property type="entry name" value="HTH_8"/>
    <property type="match status" value="1"/>
</dbReference>
<dbReference type="Gene3D" id="1.10.10.60">
    <property type="entry name" value="Homeodomain-like"/>
    <property type="match status" value="1"/>
</dbReference>
<dbReference type="GO" id="GO:0006355">
    <property type="term" value="P:regulation of DNA-templated transcription"/>
    <property type="evidence" value="ECO:0007669"/>
    <property type="project" value="InterPro"/>
</dbReference>
<evidence type="ECO:0000259" key="6">
    <source>
        <dbReference type="PROSITE" id="PS50045"/>
    </source>
</evidence>
<dbReference type="Pfam" id="PF18546">
    <property type="entry name" value="MetOD1"/>
    <property type="match status" value="1"/>
</dbReference>
<dbReference type="PROSITE" id="PS50045">
    <property type="entry name" value="SIGMA54_INTERACT_4"/>
    <property type="match status" value="1"/>
</dbReference>
<evidence type="ECO:0000256" key="3">
    <source>
        <dbReference type="ARBA" id="ARBA00023015"/>
    </source>
</evidence>
<dbReference type="InterPro" id="IPR002078">
    <property type="entry name" value="Sigma_54_int"/>
</dbReference>
<evidence type="ECO:0000256" key="5">
    <source>
        <dbReference type="ARBA" id="ARBA00023163"/>
    </source>
</evidence>
<dbReference type="RefSeq" id="WP_231971561.1">
    <property type="nucleotide sequence ID" value="NZ_AP018052.1"/>
</dbReference>
<keyword evidence="2" id="KW-0067">ATP-binding</keyword>
<evidence type="ECO:0000256" key="2">
    <source>
        <dbReference type="ARBA" id="ARBA00022840"/>
    </source>
</evidence>
<dbReference type="PROSITE" id="PS00676">
    <property type="entry name" value="SIGMA54_INTERACT_2"/>
    <property type="match status" value="1"/>
</dbReference>
<dbReference type="FunFam" id="3.40.50.300:FF:000006">
    <property type="entry name" value="DNA-binding transcriptional regulator NtrC"/>
    <property type="match status" value="1"/>
</dbReference>
<dbReference type="InterPro" id="IPR025943">
    <property type="entry name" value="Sigma_54_int_dom_ATP-bd_2"/>
</dbReference>
<protein>
    <submittedName>
        <fullName evidence="7">Transcriptional regulator</fullName>
    </submittedName>
</protein>
<name>A0A1Z4VP08_9GAMM</name>
<reference evidence="7 8" key="1">
    <citation type="submission" date="2017-05" db="EMBL/GenBank/DDBJ databases">
        <title>Thiocyanate degradation by Thiohalobacter thiocyanaticus FOKN1.</title>
        <authorList>
            <person name="Oshiki M."/>
            <person name="Fukushima T."/>
            <person name="Kawano S."/>
            <person name="Nakagawa J."/>
        </authorList>
    </citation>
    <scope>NUCLEOTIDE SEQUENCE [LARGE SCALE GENOMIC DNA]</scope>
    <source>
        <strain evidence="7 8">FOKN1</strain>
    </source>
</reference>
<evidence type="ECO:0000313" key="8">
    <source>
        <dbReference type="Proteomes" id="UP000218765"/>
    </source>
</evidence>
<dbReference type="InterPro" id="IPR058031">
    <property type="entry name" value="AAA_lid_NorR"/>
</dbReference>
<dbReference type="Pfam" id="PF25601">
    <property type="entry name" value="AAA_lid_14"/>
    <property type="match status" value="1"/>
</dbReference>
<dbReference type="PROSITE" id="PS00688">
    <property type="entry name" value="SIGMA54_INTERACT_3"/>
    <property type="match status" value="1"/>
</dbReference>
<dbReference type="InterPro" id="IPR009057">
    <property type="entry name" value="Homeodomain-like_sf"/>
</dbReference>
<dbReference type="InterPro" id="IPR025662">
    <property type="entry name" value="Sigma_54_int_dom_ATP-bd_1"/>
</dbReference>
<dbReference type="CDD" id="cd00009">
    <property type="entry name" value="AAA"/>
    <property type="match status" value="1"/>
</dbReference>
<dbReference type="Pfam" id="PF00158">
    <property type="entry name" value="Sigma54_activat"/>
    <property type="match status" value="1"/>
</dbReference>
<dbReference type="InterPro" id="IPR041359">
    <property type="entry name" value="MetOD1"/>
</dbReference>
<dbReference type="Proteomes" id="UP000218765">
    <property type="component" value="Chromosome"/>
</dbReference>
<accession>A0A1Z4VP08</accession>
<dbReference type="InterPro" id="IPR003593">
    <property type="entry name" value="AAA+_ATPase"/>
</dbReference>
<dbReference type="SMART" id="SM00382">
    <property type="entry name" value="AAA"/>
    <property type="match status" value="1"/>
</dbReference>
<dbReference type="Gene3D" id="1.10.8.60">
    <property type="match status" value="1"/>
</dbReference>
<organism evidence="7 8">
    <name type="scientific">Thiohalobacter thiocyanaticus</name>
    <dbReference type="NCBI Taxonomy" id="585455"/>
    <lineage>
        <taxon>Bacteria</taxon>
        <taxon>Pseudomonadati</taxon>
        <taxon>Pseudomonadota</taxon>
        <taxon>Gammaproteobacteria</taxon>
        <taxon>Thiohalobacterales</taxon>
        <taxon>Thiohalobacteraceae</taxon>
        <taxon>Thiohalobacter</taxon>
    </lineage>
</organism>
<keyword evidence="3" id="KW-0805">Transcription regulation</keyword>
<dbReference type="SUPFAM" id="SSF46689">
    <property type="entry name" value="Homeodomain-like"/>
    <property type="match status" value="1"/>
</dbReference>
<dbReference type="PRINTS" id="PR01590">
    <property type="entry name" value="HTHFIS"/>
</dbReference>
<keyword evidence="8" id="KW-1185">Reference proteome</keyword>
<keyword evidence="4" id="KW-0238">DNA-binding</keyword>
<evidence type="ECO:0000313" key="7">
    <source>
        <dbReference type="EMBL" id="BAZ93341.1"/>
    </source>
</evidence>
<dbReference type="PROSITE" id="PS00675">
    <property type="entry name" value="SIGMA54_INTERACT_1"/>
    <property type="match status" value="1"/>
</dbReference>
<dbReference type="EMBL" id="AP018052">
    <property type="protein sequence ID" value="BAZ93341.1"/>
    <property type="molecule type" value="Genomic_DNA"/>
</dbReference>
<dbReference type="PANTHER" id="PTHR32071">
    <property type="entry name" value="TRANSCRIPTIONAL REGULATORY PROTEIN"/>
    <property type="match status" value="1"/>
</dbReference>
<keyword evidence="5" id="KW-0804">Transcription</keyword>
<feature type="domain" description="Sigma-54 factor interaction" evidence="6">
    <location>
        <begin position="214"/>
        <end position="443"/>
    </location>
</feature>
<keyword evidence="1" id="KW-0547">Nucleotide-binding</keyword>
<dbReference type="GO" id="GO:0005524">
    <property type="term" value="F:ATP binding"/>
    <property type="evidence" value="ECO:0007669"/>
    <property type="project" value="UniProtKB-KW"/>
</dbReference>
<dbReference type="SUPFAM" id="SSF52540">
    <property type="entry name" value="P-loop containing nucleoside triphosphate hydrolases"/>
    <property type="match status" value="1"/>
</dbReference>
<dbReference type="InterPro" id="IPR027417">
    <property type="entry name" value="P-loop_NTPase"/>
</dbReference>
<dbReference type="InterPro" id="IPR002197">
    <property type="entry name" value="HTH_Fis"/>
</dbReference>